<feature type="domain" description="MCP methyltransferase CheR-type SAM-binding" evidence="1">
    <location>
        <begin position="153"/>
        <end position="306"/>
    </location>
</feature>
<organism evidence="2 3">
    <name type="scientific">Trichlorobacter thiogenes</name>
    <dbReference type="NCBI Taxonomy" id="115783"/>
    <lineage>
        <taxon>Bacteria</taxon>
        <taxon>Pseudomonadati</taxon>
        <taxon>Thermodesulfobacteriota</taxon>
        <taxon>Desulfuromonadia</taxon>
        <taxon>Geobacterales</taxon>
        <taxon>Geobacteraceae</taxon>
        <taxon>Trichlorobacter</taxon>
    </lineage>
</organism>
<dbReference type="CDD" id="cd02440">
    <property type="entry name" value="AdoMet_MTases"/>
    <property type="match status" value="1"/>
</dbReference>
<evidence type="ECO:0000259" key="1">
    <source>
        <dbReference type="Pfam" id="PF01739"/>
    </source>
</evidence>
<accession>A0A1T4MCF7</accession>
<dbReference type="GO" id="GO:0008168">
    <property type="term" value="F:methyltransferase activity"/>
    <property type="evidence" value="ECO:0007669"/>
    <property type="project" value="UniProtKB-KW"/>
</dbReference>
<dbReference type="InterPro" id="IPR022642">
    <property type="entry name" value="CheR_C"/>
</dbReference>
<keyword evidence="3" id="KW-1185">Reference proteome</keyword>
<dbReference type="EMBL" id="FUWR01000005">
    <property type="protein sequence ID" value="SJZ64643.1"/>
    <property type="molecule type" value="Genomic_DNA"/>
</dbReference>
<dbReference type="Proteomes" id="UP000190102">
    <property type="component" value="Unassembled WGS sequence"/>
</dbReference>
<keyword evidence="2" id="KW-0808">Transferase</keyword>
<reference evidence="3" key="1">
    <citation type="submission" date="2017-02" db="EMBL/GenBank/DDBJ databases">
        <authorList>
            <person name="Varghese N."/>
            <person name="Submissions S."/>
        </authorList>
    </citation>
    <scope>NUCLEOTIDE SEQUENCE [LARGE SCALE GENOMIC DNA]</scope>
    <source>
        <strain evidence="3">ATCC BAA-34</strain>
    </source>
</reference>
<gene>
    <name evidence="2" type="ORF">SAMN02745119_01230</name>
</gene>
<keyword evidence="2" id="KW-0489">Methyltransferase</keyword>
<name>A0A1T4MCF7_9BACT</name>
<dbReference type="SUPFAM" id="SSF53335">
    <property type="entry name" value="S-adenosyl-L-methionine-dependent methyltransferases"/>
    <property type="match status" value="1"/>
</dbReference>
<protein>
    <submittedName>
        <fullName evidence="2">MCP methyltransferase, CheR-type</fullName>
    </submittedName>
</protein>
<dbReference type="AlphaFoldDB" id="A0A1T4MCF7"/>
<dbReference type="Pfam" id="PF01739">
    <property type="entry name" value="CheR"/>
    <property type="match status" value="1"/>
</dbReference>
<evidence type="ECO:0000313" key="2">
    <source>
        <dbReference type="EMBL" id="SJZ64643.1"/>
    </source>
</evidence>
<dbReference type="STRING" id="115783.SAMN02745119_01230"/>
<proteinExistence type="predicted"/>
<dbReference type="GO" id="GO:0032259">
    <property type="term" value="P:methylation"/>
    <property type="evidence" value="ECO:0007669"/>
    <property type="project" value="UniProtKB-KW"/>
</dbReference>
<dbReference type="InterPro" id="IPR029063">
    <property type="entry name" value="SAM-dependent_MTases_sf"/>
</dbReference>
<dbReference type="Gene3D" id="3.40.50.150">
    <property type="entry name" value="Vaccinia Virus protein VP39"/>
    <property type="match status" value="1"/>
</dbReference>
<evidence type="ECO:0000313" key="3">
    <source>
        <dbReference type="Proteomes" id="UP000190102"/>
    </source>
</evidence>
<sequence length="348" mass="39034">MSGILSIINYAVFDVPACPLIRQPDPTRFQAGLRKLNQRFTTYAATSPQPLPAPGLIITPEIRLQSELYLPINEIRRLFNRLYDATLSHAPILSSTPFHASLSWADCFVDLPVWLQFSADPACLLDRLLADQQLLIRFLFFSFLPGRFNGAGFGRYPAQLDWLQQYLSKRSDSLRILDAACGSGEGTWELAEVLDGNGWQPEQVQVEGWTIEPLEVWAAQTQRLPHEPQREKNYQQRIQPLLEQGWEERISFRAADLLAEQIESAPFDLILCNGLLGGPIINQPSRLQQVLKQLAGLLSRGGVLLVADHFHAGWKKQLPEAVLVKVMEEAGLSIQQAGEGLAGVRRYT</sequence>